<keyword evidence="3" id="KW-1185">Reference proteome</keyword>
<evidence type="ECO:0000313" key="2">
    <source>
        <dbReference type="EMBL" id="GAK97182.1"/>
    </source>
</evidence>
<dbReference type="eggNOG" id="COG1073">
    <property type="taxonomic scope" value="Bacteria"/>
</dbReference>
<dbReference type="SUPFAM" id="SSF82784">
    <property type="entry name" value="OsmC-like"/>
    <property type="match status" value="1"/>
</dbReference>
<sequence>MKATTITFDSPTGYKLTGIVELPGSQKPHNFVIFAHCFTCSKDLTPVRIISRELTAQGFGVLRFDFTGLGASHGDFADTTFSSNVDDLLAAVEYLEEHYQAPSLLIGHSLGGAAAIFASAKANSIKAVATIGTPSDVKHVKHLFADKVEEIESKGNAKVQLAGREFTISSDFVKSLNENHLTQVLQNLRKPVLIMHSPQDDYVSIKHAEKLYVNAWHPKSFISLDGAHHLLMNKKDSSYTGRVIAAWALRYLNIPEKQSLKSEHEIVASLKAGDDYTTSIKAGDHYITADEPLSVGGNNFGPTPYELVSSGLAACTVMTLHMYARRKQWPLDHVECHVSYSKEHAADCEHCEEKSAKIDTFKRAIKITGDLDEKQIDRLLQIADKCPVHRTLHSETQVITNRL</sequence>
<gene>
    <name evidence="2" type="ORF">JCM19294_688</name>
</gene>
<dbReference type="AlphaFoldDB" id="A0A090Q4Q4"/>
<dbReference type="STRING" id="319236.BST91_04710"/>
<proteinExistence type="predicted"/>
<dbReference type="Pfam" id="PF02566">
    <property type="entry name" value="OsmC"/>
    <property type="match status" value="1"/>
</dbReference>
<dbReference type="Proteomes" id="UP000029221">
    <property type="component" value="Unassembled WGS sequence"/>
</dbReference>
<dbReference type="SUPFAM" id="SSF53474">
    <property type="entry name" value="alpha/beta-Hydrolases"/>
    <property type="match status" value="1"/>
</dbReference>
<feature type="domain" description="Serine aminopeptidase S33" evidence="1">
    <location>
        <begin position="50"/>
        <end position="139"/>
    </location>
</feature>
<evidence type="ECO:0000259" key="1">
    <source>
        <dbReference type="Pfam" id="PF12146"/>
    </source>
</evidence>
<dbReference type="InterPro" id="IPR036102">
    <property type="entry name" value="OsmC/Ohrsf"/>
</dbReference>
<dbReference type="InterPro" id="IPR003718">
    <property type="entry name" value="OsmC/Ohr_fam"/>
</dbReference>
<dbReference type="InterPro" id="IPR022742">
    <property type="entry name" value="Hydrolase_4"/>
</dbReference>
<dbReference type="eggNOG" id="COG1765">
    <property type="taxonomic scope" value="Bacteria"/>
</dbReference>
<organism evidence="2 3">
    <name type="scientific">Nonlabens tegetincola</name>
    <dbReference type="NCBI Taxonomy" id="323273"/>
    <lineage>
        <taxon>Bacteria</taxon>
        <taxon>Pseudomonadati</taxon>
        <taxon>Bacteroidota</taxon>
        <taxon>Flavobacteriia</taxon>
        <taxon>Flavobacteriales</taxon>
        <taxon>Flavobacteriaceae</taxon>
        <taxon>Nonlabens</taxon>
    </lineage>
</organism>
<dbReference type="InterPro" id="IPR015946">
    <property type="entry name" value="KH_dom-like_a/b"/>
</dbReference>
<dbReference type="InterPro" id="IPR029058">
    <property type="entry name" value="AB_hydrolase_fold"/>
</dbReference>
<dbReference type="RefSeq" id="WP_042278717.1">
    <property type="nucleotide sequence ID" value="NZ_BBML01000004.1"/>
</dbReference>
<accession>A0A090Q4Q4</accession>
<evidence type="ECO:0000313" key="3">
    <source>
        <dbReference type="Proteomes" id="UP000029221"/>
    </source>
</evidence>
<dbReference type="Gene3D" id="3.40.50.1820">
    <property type="entry name" value="alpha/beta hydrolase"/>
    <property type="match status" value="1"/>
</dbReference>
<dbReference type="EMBL" id="BBML01000004">
    <property type="protein sequence ID" value="GAK97182.1"/>
    <property type="molecule type" value="Genomic_DNA"/>
</dbReference>
<dbReference type="Gene3D" id="3.30.300.20">
    <property type="match status" value="1"/>
</dbReference>
<name>A0A090Q4Q4_9FLAO</name>
<dbReference type="PANTHER" id="PTHR39624:SF2">
    <property type="entry name" value="OSMC-LIKE PROTEIN"/>
    <property type="match status" value="1"/>
</dbReference>
<protein>
    <submittedName>
        <fullName evidence="2">Bll2902 protein</fullName>
    </submittedName>
</protein>
<dbReference type="Pfam" id="PF12146">
    <property type="entry name" value="Hydrolase_4"/>
    <property type="match status" value="1"/>
</dbReference>
<dbReference type="PANTHER" id="PTHR39624">
    <property type="entry name" value="PROTEIN INVOLVED IN RIMO-MEDIATED BETA-METHYLTHIOLATION OF RIBOSOMAL PROTEIN S12 YCAO"/>
    <property type="match status" value="1"/>
</dbReference>
<comment type="caution">
    <text evidence="2">The sequence shown here is derived from an EMBL/GenBank/DDBJ whole genome shotgun (WGS) entry which is preliminary data.</text>
</comment>
<reference evidence="2" key="1">
    <citation type="journal article" date="2014" name="Genome Announc.">
        <title>Draft Genome Sequences of Marine Flavobacterium Nonlabens Strains NR17, NR24, NR27, NR32, NR33, and Ara13.</title>
        <authorList>
            <person name="Nakanishi M."/>
            <person name="Meirelles P."/>
            <person name="Suzuki R."/>
            <person name="Takatani N."/>
            <person name="Mino S."/>
            <person name="Suda W."/>
            <person name="Oshima K."/>
            <person name="Hattori M."/>
            <person name="Ohkuma M."/>
            <person name="Hosokawa M."/>
            <person name="Miyashita K."/>
            <person name="Thompson F.L."/>
            <person name="Niwa A."/>
            <person name="Sawabe T."/>
            <person name="Sawabe T."/>
        </authorList>
    </citation>
    <scope>NUCLEOTIDE SEQUENCE [LARGE SCALE GENOMIC DNA]</scope>
    <source>
        <strain evidence="2">JCM 19294</strain>
    </source>
</reference>
<dbReference type="ESTHER" id="9flao-a0a090q4q4">
    <property type="family name" value="Est-OsmC"/>
</dbReference>